<keyword evidence="3" id="KW-1185">Reference proteome</keyword>
<dbReference type="HOGENOM" id="CLU_1344923_0_0_1"/>
<proteinExistence type="predicted"/>
<sequence length="239" mass="26938">MEFLGTFGCIWSSKEVKYVIIGRAEQGSEVLQRRHEVAPKHLSERPSWSDHVKSLDIFIPLEAQRDLPRATPRGRSHLYGETTRSEALSDLSERLTEVAPGGRSDLSERHAECHMEFLGTFGCIWSSKEVKYVIIGRAEQGSEVLQRRHEVAPKHLSERPSWSDPVKLLAIFIPLEAQSDLPRATPRGHSRLYGETTRSEARSDLSERPTEVAPGGRSDLSERHAKVAPRLLLGRLLFT</sequence>
<reference evidence="2" key="2">
    <citation type="submission" date="2015-03" db="UniProtKB">
        <authorList>
            <consortium name="EnsemblPlants"/>
        </authorList>
    </citation>
    <scope>IDENTIFICATION</scope>
</reference>
<evidence type="ECO:0000256" key="1">
    <source>
        <dbReference type="SAM" id="MobiDB-lite"/>
    </source>
</evidence>
<feature type="compositionally biased region" description="Basic and acidic residues" evidence="1">
    <location>
        <begin position="197"/>
        <end position="210"/>
    </location>
</feature>
<organism evidence="2 3">
    <name type="scientific">Brassica oleracea var. oleracea</name>
    <dbReference type="NCBI Taxonomy" id="109376"/>
    <lineage>
        <taxon>Eukaryota</taxon>
        <taxon>Viridiplantae</taxon>
        <taxon>Streptophyta</taxon>
        <taxon>Embryophyta</taxon>
        <taxon>Tracheophyta</taxon>
        <taxon>Spermatophyta</taxon>
        <taxon>Magnoliopsida</taxon>
        <taxon>eudicotyledons</taxon>
        <taxon>Gunneridae</taxon>
        <taxon>Pentapetalae</taxon>
        <taxon>rosids</taxon>
        <taxon>malvids</taxon>
        <taxon>Brassicales</taxon>
        <taxon>Brassicaceae</taxon>
        <taxon>Brassiceae</taxon>
        <taxon>Brassica</taxon>
    </lineage>
</organism>
<accession>A0A0D3BYX2</accession>
<protein>
    <submittedName>
        <fullName evidence="2">Uncharacterized protein</fullName>
    </submittedName>
</protein>
<dbReference type="Gramene" id="Bo4g130740.1">
    <property type="protein sequence ID" value="Bo4g130740.1"/>
    <property type="gene ID" value="Bo4g130740"/>
</dbReference>
<dbReference type="EnsemblPlants" id="Bo4g130740.1">
    <property type="protein sequence ID" value="Bo4g130740.1"/>
    <property type="gene ID" value="Bo4g130740"/>
</dbReference>
<dbReference type="AlphaFoldDB" id="A0A0D3BYX2"/>
<name>A0A0D3BYX2_BRAOL</name>
<feature type="region of interest" description="Disordered" evidence="1">
    <location>
        <begin position="182"/>
        <end position="221"/>
    </location>
</feature>
<evidence type="ECO:0000313" key="3">
    <source>
        <dbReference type="Proteomes" id="UP000032141"/>
    </source>
</evidence>
<reference evidence="2 3" key="1">
    <citation type="journal article" date="2014" name="Genome Biol.">
        <title>Transcriptome and methylome profiling reveals relics of genome dominance in the mesopolyploid Brassica oleracea.</title>
        <authorList>
            <person name="Parkin I.A."/>
            <person name="Koh C."/>
            <person name="Tang H."/>
            <person name="Robinson S.J."/>
            <person name="Kagale S."/>
            <person name="Clarke W.E."/>
            <person name="Town C.D."/>
            <person name="Nixon J."/>
            <person name="Krishnakumar V."/>
            <person name="Bidwell S.L."/>
            <person name="Denoeud F."/>
            <person name="Belcram H."/>
            <person name="Links M.G."/>
            <person name="Just J."/>
            <person name="Clarke C."/>
            <person name="Bender T."/>
            <person name="Huebert T."/>
            <person name="Mason A.S."/>
            <person name="Pires J.C."/>
            <person name="Barker G."/>
            <person name="Moore J."/>
            <person name="Walley P.G."/>
            <person name="Manoli S."/>
            <person name="Batley J."/>
            <person name="Edwards D."/>
            <person name="Nelson M.N."/>
            <person name="Wang X."/>
            <person name="Paterson A.H."/>
            <person name="King G."/>
            <person name="Bancroft I."/>
            <person name="Chalhoub B."/>
            <person name="Sharpe A.G."/>
        </authorList>
    </citation>
    <scope>NUCLEOTIDE SEQUENCE</scope>
    <source>
        <strain evidence="2 3">cv. TO1000</strain>
    </source>
</reference>
<evidence type="ECO:0000313" key="2">
    <source>
        <dbReference type="EnsemblPlants" id="Bo4g130740.1"/>
    </source>
</evidence>
<dbReference type="Proteomes" id="UP000032141">
    <property type="component" value="Chromosome C4"/>
</dbReference>